<gene>
    <name evidence="1" type="ORF">D1970_18855</name>
</gene>
<dbReference type="NCBIfam" id="TIGR04088">
    <property type="entry name" value="cognate_SipW"/>
    <property type="match status" value="1"/>
</dbReference>
<keyword evidence="2" id="KW-1185">Reference proteome</keyword>
<proteinExistence type="predicted"/>
<protein>
    <submittedName>
        <fullName evidence="1">Cell division protein FtsN</fullName>
    </submittedName>
</protein>
<keyword evidence="1" id="KW-0132">Cell division</keyword>
<dbReference type="RefSeq" id="WP_119114407.1">
    <property type="nucleotide sequence ID" value="NZ_CBCSEO010000012.1"/>
</dbReference>
<dbReference type="OrthoDB" id="2660939at2"/>
<dbReference type="InterPro" id="IPR022121">
    <property type="entry name" value="Peptidase_M73_camelysin"/>
</dbReference>
<comment type="caution">
    <text evidence="1">The sequence shown here is derived from an EMBL/GenBank/DDBJ whole genome shotgun (WGS) entry which is preliminary data.</text>
</comment>
<dbReference type="Pfam" id="PF12389">
    <property type="entry name" value="Peptidase_M73"/>
    <property type="match status" value="1"/>
</dbReference>
<keyword evidence="1" id="KW-0131">Cell cycle</keyword>
<dbReference type="InterPro" id="IPR023833">
    <property type="entry name" value="Signal_pept_SipW-depend-type"/>
</dbReference>
<organism evidence="1 2">
    <name type="scientific">Mesobacillus zeae</name>
    <dbReference type="NCBI Taxonomy" id="1917180"/>
    <lineage>
        <taxon>Bacteria</taxon>
        <taxon>Bacillati</taxon>
        <taxon>Bacillota</taxon>
        <taxon>Bacilli</taxon>
        <taxon>Bacillales</taxon>
        <taxon>Bacillaceae</taxon>
        <taxon>Mesobacillus</taxon>
    </lineage>
</organism>
<dbReference type="Proteomes" id="UP000265816">
    <property type="component" value="Unassembled WGS sequence"/>
</dbReference>
<dbReference type="GO" id="GO:0051301">
    <property type="term" value="P:cell division"/>
    <property type="evidence" value="ECO:0007669"/>
    <property type="project" value="UniProtKB-KW"/>
</dbReference>
<evidence type="ECO:0000313" key="2">
    <source>
        <dbReference type="Proteomes" id="UP000265816"/>
    </source>
</evidence>
<sequence>MSLKKKLGMGAASAALGLSLIGGGTYAFFSDSVETSANFQAGTLDLNAAPTTIVDVKNIKPGDTMTRSFELMNDGSLDIAEILLKTDYSVVDAKGNNAGEDFGKHIKVNFLYNWDKTDGIIWSTTLAELKSMSPDAIENEIFIPWLDERGGSLKAGTSDTLFVQYEFVENNQDQNIFQGDKLELKWTFEGKQGAGEEK</sequence>
<accession>A0A398AXT3</accession>
<dbReference type="AlphaFoldDB" id="A0A398AXT3"/>
<dbReference type="EMBL" id="QWVT01000037">
    <property type="protein sequence ID" value="RID82469.1"/>
    <property type="molecule type" value="Genomic_DNA"/>
</dbReference>
<name>A0A398AXT3_9BACI</name>
<evidence type="ECO:0000313" key="1">
    <source>
        <dbReference type="EMBL" id="RID82469.1"/>
    </source>
</evidence>
<reference evidence="1 2" key="1">
    <citation type="submission" date="2018-08" db="EMBL/GenBank/DDBJ databases">
        <title>Bacillus jemisoniae sp. nov., Bacillus chryseoplanitiae sp. nov., Bacillus resnikiae sp. nov., and Bacillus frankliniae sp. nov., isolated from Viking spacecraft and associated surfaces.</title>
        <authorList>
            <person name="Seuylemezian A."/>
            <person name="Vaishampayan P."/>
        </authorList>
    </citation>
    <scope>NUCLEOTIDE SEQUENCE [LARGE SCALE GENOMIC DNA]</scope>
    <source>
        <strain evidence="1 2">JJ-247</strain>
    </source>
</reference>